<dbReference type="OMA" id="PIGCAVT"/>
<keyword evidence="6" id="KW-0694">RNA-binding</keyword>
<sequence>MLKVEERYTNAVPELQKFFNYGNIMQVPKLVKVVINTGVGEAVSNSKAMETAEADIVAIAGQHPVVTRAKRSVANFKLRAGMPIGLKVTLRGQRMYDFLNKLFFITLPRVRDFQGVPNTAFDERGNYTLGFKDHSVFPEIDFNKIEKPRGLEICIVTTANTPEEGKKLLELLGMPFSKD</sequence>
<dbReference type="RefSeq" id="WP_011309008.1">
    <property type="nucleotide sequence ID" value="NZ_AP024514.1"/>
</dbReference>
<dbReference type="GO" id="GO:0019843">
    <property type="term" value="F:rRNA binding"/>
    <property type="evidence" value="ECO:0007669"/>
    <property type="project" value="UniProtKB-UniRule"/>
</dbReference>
<evidence type="ECO:0000256" key="3">
    <source>
        <dbReference type="ARBA" id="ARBA00023274"/>
    </source>
</evidence>
<keyword evidence="6" id="KW-0699">rRNA-binding</keyword>
<dbReference type="HAMAP" id="MF_01333_B">
    <property type="entry name" value="Ribosomal_uL5_B"/>
    <property type="match status" value="1"/>
</dbReference>
<dbReference type="GO" id="GO:0005840">
    <property type="term" value="C:ribosome"/>
    <property type="evidence" value="ECO:0007669"/>
    <property type="project" value="UniProtKB-KW"/>
</dbReference>
<dbReference type="InterPro" id="IPR020930">
    <property type="entry name" value="Ribosomal_uL5_bac-type"/>
</dbReference>
<keyword evidence="3 6" id="KW-0687">Ribonucleoprotein</keyword>
<comment type="similarity">
    <text evidence="1 6 7">Belongs to the universal ribosomal protein uL5 family.</text>
</comment>
<dbReference type="GO" id="GO:0003735">
    <property type="term" value="F:structural constituent of ribosome"/>
    <property type="evidence" value="ECO:0007669"/>
    <property type="project" value="InterPro"/>
</dbReference>
<evidence type="ECO:0000259" key="9">
    <source>
        <dbReference type="Pfam" id="PF00673"/>
    </source>
</evidence>
<dbReference type="InterPro" id="IPR031310">
    <property type="entry name" value="Ribosomal_uL5_N"/>
</dbReference>
<evidence type="ECO:0000256" key="1">
    <source>
        <dbReference type="ARBA" id="ARBA00008553"/>
    </source>
</evidence>
<comment type="function">
    <text evidence="5">This is one of the proteins that bind and probably mediate the attachment of the 5S RNA into the large ribosomal subunit, where it forms part of the central protuberance. In the 70S ribosome it contacts protein S13 of the 30S subunit (bridge B1b), connecting the 2 subunits; this bridge is implicated in subunit movement. Contacts the P site tRNA; the 5S rRNA and some of its associated proteins might help stabilize positioning of ribosome-bound tRNAs.</text>
</comment>
<dbReference type="Pfam" id="PF00673">
    <property type="entry name" value="Ribosomal_L5_C"/>
    <property type="match status" value="1"/>
</dbReference>
<comment type="function">
    <text evidence="6">This is 1 of the proteins that bind and probably mediate the attachment of the 5S RNA into the large ribosomal subunit, where it forms part of the central protuberance. In the 70S ribosome it contacts protein S13 of the 30S subunit (bridge B1b), connecting the 2 subunits; this bridge is implicated in subunit movement. Contacts the P site tRNA; the 5S rRNA and some of its associated proteins might help stabilize positioning of ribosome-bound tRNAs.</text>
</comment>
<dbReference type="GO" id="GO:0006412">
    <property type="term" value="P:translation"/>
    <property type="evidence" value="ECO:0007669"/>
    <property type="project" value="UniProtKB-UniRule"/>
</dbReference>
<evidence type="ECO:0000313" key="11">
    <source>
        <dbReference type="EMBL" id="RAL70788.1"/>
    </source>
</evidence>
<dbReference type="PROSITE" id="PS00358">
    <property type="entry name" value="RIBOSOMAL_L5"/>
    <property type="match status" value="1"/>
</dbReference>
<dbReference type="AlphaFoldDB" id="A0A142V8V5"/>
<keyword evidence="2 6" id="KW-0689">Ribosomal protein</keyword>
<feature type="domain" description="Large ribosomal subunit protein uL5 C-terminal" evidence="9">
    <location>
        <begin position="83"/>
        <end position="176"/>
    </location>
</feature>
<organism evidence="10 12">
    <name type="scientific">Dehalococcoides mccartyi</name>
    <dbReference type="NCBI Taxonomy" id="61435"/>
    <lineage>
        <taxon>Bacteria</taxon>
        <taxon>Bacillati</taxon>
        <taxon>Chloroflexota</taxon>
        <taxon>Dehalococcoidia</taxon>
        <taxon>Dehalococcoidales</taxon>
        <taxon>Dehalococcoidaceae</taxon>
        <taxon>Dehalococcoides</taxon>
    </lineage>
</organism>
<protein>
    <recommendedName>
        <fullName evidence="4 6">Large ribosomal subunit protein uL5</fullName>
    </recommendedName>
</protein>
<dbReference type="Proteomes" id="UP000248786">
    <property type="component" value="Unassembled WGS sequence"/>
</dbReference>
<dbReference type="SUPFAM" id="SSF55282">
    <property type="entry name" value="RL5-like"/>
    <property type="match status" value="1"/>
</dbReference>
<name>A0A142V8V5_9CHLR</name>
<dbReference type="Proteomes" id="UP000076394">
    <property type="component" value="Chromosome"/>
</dbReference>
<dbReference type="SMR" id="A0A142V8V5"/>
<evidence type="ECO:0000256" key="7">
    <source>
        <dbReference type="RuleBase" id="RU003930"/>
    </source>
</evidence>
<dbReference type="EMBL" id="QGLD01000008">
    <property type="protein sequence ID" value="RAL70788.1"/>
    <property type="molecule type" value="Genomic_DNA"/>
</dbReference>
<dbReference type="EMBL" id="CP011127">
    <property type="protein sequence ID" value="AMU86254.1"/>
    <property type="molecule type" value="Genomic_DNA"/>
</dbReference>
<reference evidence="10 12" key="1">
    <citation type="submission" date="2015-03" db="EMBL/GenBank/DDBJ databases">
        <title>Genomic characterization of Dehalococcoides mccartyi strain 11a5, an unusal plasmid-containing chloroethene dechlorinator.</title>
        <authorList>
            <person name="Zhao S."/>
            <person name="Ding C."/>
            <person name="He J."/>
        </authorList>
    </citation>
    <scope>NUCLEOTIDE SEQUENCE [LARGE SCALE GENOMIC DNA]</scope>
    <source>
        <strain evidence="10 12">11a5</strain>
    </source>
</reference>
<gene>
    <name evidence="6" type="primary">rplE</name>
    <name evidence="11" type="ORF">C1G86_0444</name>
    <name evidence="10" type="ORF">Dm11a5_0428</name>
</gene>
<evidence type="ECO:0000313" key="12">
    <source>
        <dbReference type="Proteomes" id="UP000076394"/>
    </source>
</evidence>
<comment type="subunit">
    <text evidence="6">Part of the 50S ribosomal subunit; part of the 5S rRNA/L5/L18/L25 subcomplex. Contacts the 5S rRNA and the P site tRNA. Forms a bridge to the 30S subunit in the 70S ribosome.</text>
</comment>
<evidence type="ECO:0000256" key="4">
    <source>
        <dbReference type="ARBA" id="ARBA00035245"/>
    </source>
</evidence>
<evidence type="ECO:0000313" key="13">
    <source>
        <dbReference type="Proteomes" id="UP000248786"/>
    </source>
</evidence>
<dbReference type="InterPro" id="IPR002132">
    <property type="entry name" value="Ribosomal_uL5"/>
</dbReference>
<proteinExistence type="inferred from homology"/>
<dbReference type="InterPro" id="IPR022803">
    <property type="entry name" value="Ribosomal_uL5_dom_sf"/>
</dbReference>
<dbReference type="PANTHER" id="PTHR11994">
    <property type="entry name" value="60S RIBOSOMAL PROTEIN L11-RELATED"/>
    <property type="match status" value="1"/>
</dbReference>
<dbReference type="Gene3D" id="3.30.1440.10">
    <property type="match status" value="1"/>
</dbReference>
<dbReference type="FunFam" id="3.30.1440.10:FF:000001">
    <property type="entry name" value="50S ribosomal protein L5"/>
    <property type="match status" value="1"/>
</dbReference>
<dbReference type="PIRSF" id="PIRSF002161">
    <property type="entry name" value="Ribosomal_L5"/>
    <property type="match status" value="1"/>
</dbReference>
<evidence type="ECO:0000256" key="2">
    <source>
        <dbReference type="ARBA" id="ARBA00022980"/>
    </source>
</evidence>
<keyword evidence="6" id="KW-0820">tRNA-binding</keyword>
<dbReference type="Pfam" id="PF00281">
    <property type="entry name" value="Ribosomal_L5"/>
    <property type="match status" value="1"/>
</dbReference>
<evidence type="ECO:0000313" key="10">
    <source>
        <dbReference type="EMBL" id="AMU86254.1"/>
    </source>
</evidence>
<dbReference type="OrthoDB" id="9806626at2"/>
<dbReference type="InterPro" id="IPR031309">
    <property type="entry name" value="Ribosomal_uL5_C"/>
</dbReference>
<dbReference type="PATRIC" id="fig|61435.13.peg.459"/>
<dbReference type="InterPro" id="IPR020929">
    <property type="entry name" value="Ribosomal_uL5_CS"/>
</dbReference>
<dbReference type="GO" id="GO:1990904">
    <property type="term" value="C:ribonucleoprotein complex"/>
    <property type="evidence" value="ECO:0007669"/>
    <property type="project" value="UniProtKB-KW"/>
</dbReference>
<evidence type="ECO:0000256" key="6">
    <source>
        <dbReference type="HAMAP-Rule" id="MF_01333"/>
    </source>
</evidence>
<feature type="domain" description="Large ribosomal subunit protein uL5 N-terminal" evidence="8">
    <location>
        <begin position="23"/>
        <end position="79"/>
    </location>
</feature>
<reference evidence="11 13" key="2">
    <citation type="submission" date="2018-05" db="EMBL/GenBank/DDBJ databases">
        <title>Draft genome sequences of Dehalococcoides mccartyi strains RC and KS.</title>
        <authorList>
            <person name="Higgins S.A."/>
            <person name="Padilla-Crespo E."/>
            <person name="Loeffler F.E."/>
        </authorList>
    </citation>
    <scope>NUCLEOTIDE SEQUENCE [LARGE SCALE GENOMIC DNA]</scope>
    <source>
        <strain evidence="11 13">KS</strain>
    </source>
</reference>
<evidence type="ECO:0000259" key="8">
    <source>
        <dbReference type="Pfam" id="PF00281"/>
    </source>
</evidence>
<accession>A0A142V8V5</accession>
<dbReference type="NCBIfam" id="NF000585">
    <property type="entry name" value="PRK00010.1"/>
    <property type="match status" value="1"/>
</dbReference>
<evidence type="ECO:0000256" key="5">
    <source>
        <dbReference type="ARBA" id="ARBA00058604"/>
    </source>
</evidence>
<dbReference type="GO" id="GO:0000049">
    <property type="term" value="F:tRNA binding"/>
    <property type="evidence" value="ECO:0007669"/>
    <property type="project" value="UniProtKB-UniRule"/>
</dbReference>